<evidence type="ECO:0000256" key="1">
    <source>
        <dbReference type="ARBA" id="ARBA00001946"/>
    </source>
</evidence>
<proteinExistence type="inferred from homology"/>
<evidence type="ECO:0000256" key="7">
    <source>
        <dbReference type="ARBA" id="ARBA00022692"/>
    </source>
</evidence>
<evidence type="ECO:0000256" key="2">
    <source>
        <dbReference type="ARBA" id="ARBA00004586"/>
    </source>
</evidence>
<name>A0AAV9AWC6_ACOGR</name>
<evidence type="ECO:0000256" key="10">
    <source>
        <dbReference type="ARBA" id="ARBA00022989"/>
    </source>
</evidence>
<dbReference type="GO" id="GO:0005789">
    <property type="term" value="C:endoplasmic reticulum membrane"/>
    <property type="evidence" value="ECO:0007669"/>
    <property type="project" value="UniProtKB-SubCell"/>
</dbReference>
<dbReference type="GO" id="GO:0045547">
    <property type="term" value="F:ditrans,polycis-polyprenyl diphosphate synthase [(2E,6E)-farnesyl diphosphate specific] activity"/>
    <property type="evidence" value="ECO:0007669"/>
    <property type="project" value="UniProtKB-EC"/>
</dbReference>
<sequence>MDSPDKIPSLLTPQFKSSRRSGAWMLLSEFCWHLLHFVVYMVHKVSHIVDTFQFYLISRGLLRKYNILQVKKLRHLAIVFDSEEAHQTSKVGELMRYLSSVGVKHLSLYDMEGVLKRSNEMELVLKSVGDSSVTSHLEADANPSTAFIDKEKMELELLSFSDGKEGVAKAASFLYSKYLTDVDISGHQIEPRFTEADVDSALRSLGCGGPEPDLLLVVGPARCPLGFPAWRMRYTEIVHVGPLRSLKYGAIVKAIYDFSKKHQNYGS</sequence>
<keyword evidence="11" id="KW-0472">Membrane</keyword>
<comment type="caution">
    <text evidence="13">The sequence shown here is derived from an EMBL/GenBank/DDBJ whole genome shotgun (WGS) entry which is preliminary data.</text>
</comment>
<keyword evidence="10" id="KW-1133">Transmembrane helix</keyword>
<keyword evidence="14" id="KW-1185">Reference proteome</keyword>
<comment type="subcellular location">
    <subcellularLocation>
        <location evidence="2">Endoplasmic reticulum membrane</location>
    </subcellularLocation>
</comment>
<dbReference type="Proteomes" id="UP001179952">
    <property type="component" value="Unassembled WGS sequence"/>
</dbReference>
<reference evidence="13" key="1">
    <citation type="journal article" date="2023" name="Nat. Commun.">
        <title>Diploid and tetraploid genomes of Acorus and the evolution of monocots.</title>
        <authorList>
            <person name="Ma L."/>
            <person name="Liu K.W."/>
            <person name="Li Z."/>
            <person name="Hsiao Y.Y."/>
            <person name="Qi Y."/>
            <person name="Fu T."/>
            <person name="Tang G.D."/>
            <person name="Zhang D."/>
            <person name="Sun W.H."/>
            <person name="Liu D.K."/>
            <person name="Li Y."/>
            <person name="Chen G.Z."/>
            <person name="Liu X.D."/>
            <person name="Liao X.Y."/>
            <person name="Jiang Y.T."/>
            <person name="Yu X."/>
            <person name="Hao Y."/>
            <person name="Huang J."/>
            <person name="Zhao X.W."/>
            <person name="Ke S."/>
            <person name="Chen Y.Y."/>
            <person name="Wu W.L."/>
            <person name="Hsu J.L."/>
            <person name="Lin Y.F."/>
            <person name="Huang M.D."/>
            <person name="Li C.Y."/>
            <person name="Huang L."/>
            <person name="Wang Z.W."/>
            <person name="Zhao X."/>
            <person name="Zhong W.Y."/>
            <person name="Peng D.H."/>
            <person name="Ahmad S."/>
            <person name="Lan S."/>
            <person name="Zhang J.S."/>
            <person name="Tsai W.C."/>
            <person name="Van de Peer Y."/>
            <person name="Liu Z.J."/>
        </authorList>
    </citation>
    <scope>NUCLEOTIDE SEQUENCE</scope>
    <source>
        <strain evidence="13">SCP</strain>
    </source>
</reference>
<comment type="catalytic activity">
    <reaction evidence="12">
        <text>n isopentenyl diphosphate + (2E,6E)-farnesyl diphosphate = a di-trans,poly-cis-polyprenyl diphosphate + n diphosphate</text>
        <dbReference type="Rhea" id="RHEA:53008"/>
        <dbReference type="Rhea" id="RHEA-COMP:19494"/>
        <dbReference type="ChEBI" id="CHEBI:33019"/>
        <dbReference type="ChEBI" id="CHEBI:128769"/>
        <dbReference type="ChEBI" id="CHEBI:136960"/>
        <dbReference type="ChEBI" id="CHEBI:175763"/>
        <dbReference type="EC" id="2.5.1.87"/>
    </reaction>
</comment>
<evidence type="ECO:0000256" key="9">
    <source>
        <dbReference type="ARBA" id="ARBA00022842"/>
    </source>
</evidence>
<reference evidence="13" key="2">
    <citation type="submission" date="2023-06" db="EMBL/GenBank/DDBJ databases">
        <authorList>
            <person name="Ma L."/>
            <person name="Liu K.-W."/>
            <person name="Li Z."/>
            <person name="Hsiao Y.-Y."/>
            <person name="Qi Y."/>
            <person name="Fu T."/>
            <person name="Tang G."/>
            <person name="Zhang D."/>
            <person name="Sun W.-H."/>
            <person name="Liu D.-K."/>
            <person name="Li Y."/>
            <person name="Chen G.-Z."/>
            <person name="Liu X.-D."/>
            <person name="Liao X.-Y."/>
            <person name="Jiang Y.-T."/>
            <person name="Yu X."/>
            <person name="Hao Y."/>
            <person name="Huang J."/>
            <person name="Zhao X.-W."/>
            <person name="Ke S."/>
            <person name="Chen Y.-Y."/>
            <person name="Wu W.-L."/>
            <person name="Hsu J.-L."/>
            <person name="Lin Y.-F."/>
            <person name="Huang M.-D."/>
            <person name="Li C.-Y."/>
            <person name="Huang L."/>
            <person name="Wang Z.-W."/>
            <person name="Zhao X."/>
            <person name="Zhong W.-Y."/>
            <person name="Peng D.-H."/>
            <person name="Ahmad S."/>
            <person name="Lan S."/>
            <person name="Zhang J.-S."/>
            <person name="Tsai W.-C."/>
            <person name="Van De Peer Y."/>
            <person name="Liu Z.-J."/>
        </authorList>
    </citation>
    <scope>NUCLEOTIDE SEQUENCE</scope>
    <source>
        <strain evidence="13">SCP</strain>
        <tissue evidence="13">Leaves</tissue>
    </source>
</reference>
<accession>A0AAV9AWC6</accession>
<comment type="cofactor">
    <cofactor evidence="1">
        <name>Mg(2+)</name>
        <dbReference type="ChEBI" id="CHEBI:18420"/>
    </cofactor>
</comment>
<dbReference type="AlphaFoldDB" id="A0AAV9AWC6"/>
<evidence type="ECO:0000256" key="6">
    <source>
        <dbReference type="ARBA" id="ARBA00022679"/>
    </source>
</evidence>
<keyword evidence="8" id="KW-0256">Endoplasmic reticulum</keyword>
<evidence type="ECO:0000313" key="14">
    <source>
        <dbReference type="Proteomes" id="UP001179952"/>
    </source>
</evidence>
<keyword evidence="9" id="KW-0460">Magnesium</keyword>
<dbReference type="SUPFAM" id="SSF64005">
    <property type="entry name" value="Undecaprenyl diphosphate synthase"/>
    <property type="match status" value="1"/>
</dbReference>
<organism evidence="13 14">
    <name type="scientific">Acorus gramineus</name>
    <name type="common">Dwarf sweet flag</name>
    <dbReference type="NCBI Taxonomy" id="55184"/>
    <lineage>
        <taxon>Eukaryota</taxon>
        <taxon>Viridiplantae</taxon>
        <taxon>Streptophyta</taxon>
        <taxon>Embryophyta</taxon>
        <taxon>Tracheophyta</taxon>
        <taxon>Spermatophyta</taxon>
        <taxon>Magnoliopsida</taxon>
        <taxon>Liliopsida</taxon>
        <taxon>Acoraceae</taxon>
        <taxon>Acorus</taxon>
    </lineage>
</organism>
<evidence type="ECO:0000256" key="3">
    <source>
        <dbReference type="ARBA" id="ARBA00004922"/>
    </source>
</evidence>
<evidence type="ECO:0000256" key="5">
    <source>
        <dbReference type="ARBA" id="ARBA00012596"/>
    </source>
</evidence>
<evidence type="ECO:0000313" key="13">
    <source>
        <dbReference type="EMBL" id="KAK1268388.1"/>
    </source>
</evidence>
<gene>
    <name evidence="13" type="ORF">QJS04_geneDACA005390</name>
</gene>
<dbReference type="PANTHER" id="PTHR21528">
    <property type="entry name" value="DEHYDRODOLICHYL DIPHOSPHATE SYNTHASE COMPLEX SUBUNIT NUS1"/>
    <property type="match status" value="1"/>
</dbReference>
<comment type="pathway">
    <text evidence="3">Protein modification; protein glycosylation.</text>
</comment>
<comment type="similarity">
    <text evidence="4">Belongs to the UPP synthase family.</text>
</comment>
<dbReference type="EC" id="2.5.1.87" evidence="5"/>
<keyword evidence="6" id="KW-0808">Transferase</keyword>
<dbReference type="GO" id="GO:1904423">
    <property type="term" value="C:dehydrodolichyl diphosphate synthase complex"/>
    <property type="evidence" value="ECO:0007669"/>
    <property type="project" value="InterPro"/>
</dbReference>
<evidence type="ECO:0000256" key="4">
    <source>
        <dbReference type="ARBA" id="ARBA00005432"/>
    </source>
</evidence>
<evidence type="ECO:0000256" key="8">
    <source>
        <dbReference type="ARBA" id="ARBA00022824"/>
    </source>
</evidence>
<dbReference type="InterPro" id="IPR038887">
    <property type="entry name" value="Nus1/NgBR"/>
</dbReference>
<evidence type="ECO:0000256" key="12">
    <source>
        <dbReference type="ARBA" id="ARBA00047353"/>
    </source>
</evidence>
<dbReference type="InterPro" id="IPR036424">
    <property type="entry name" value="UPP_synth-like_sf"/>
</dbReference>
<dbReference type="Gene3D" id="3.40.1180.10">
    <property type="entry name" value="Decaprenyl diphosphate synthase-like"/>
    <property type="match status" value="1"/>
</dbReference>
<keyword evidence="7" id="KW-0812">Transmembrane</keyword>
<evidence type="ECO:0000256" key="11">
    <source>
        <dbReference type="ARBA" id="ARBA00023136"/>
    </source>
</evidence>
<dbReference type="EMBL" id="JAUJYN010000006">
    <property type="protein sequence ID" value="KAK1268388.1"/>
    <property type="molecule type" value="Genomic_DNA"/>
</dbReference>
<dbReference type="PANTHER" id="PTHR21528:SF0">
    <property type="entry name" value="DEHYDRODOLICHYL DIPHOSPHATE SYNTHASE COMPLEX SUBUNIT NUS1"/>
    <property type="match status" value="1"/>
</dbReference>
<protein>
    <recommendedName>
        <fullName evidence="5">ditrans,polycis-polyprenyl diphosphate synthase [(2E,6E)-farnesyldiphosphate specific]</fullName>
        <ecNumber evidence="5">2.5.1.87</ecNumber>
    </recommendedName>
</protein>